<evidence type="ECO:0000256" key="1">
    <source>
        <dbReference type="SAM" id="MobiDB-lite"/>
    </source>
</evidence>
<evidence type="ECO:0000313" key="3">
    <source>
        <dbReference type="Proteomes" id="UP000269221"/>
    </source>
</evidence>
<sequence length="409" mass="44690">MNDLGDGTEILSKSVDDRRLIKQMNVLVAQKVLKKLEKWSIRNTMKFGIGKCQVLHLGKKSPMFLYSFGIDQLKSSMAEKCPGVLVGAKFTVSRAPLLSFAMLLVAVKLCELLNWWPDRGVPRRKTVRQVNCQMRLKSTSPVSLSGKPKGTLRQPRSLSMPEEGSKRPVPRLPRGREVACGGVKPVMEGARSALPSTAGSGPPKEIPMQRHVTVVNRSEKRLTVPPRFQKELQVHLSRSSSTESSGMPIKKLFVDYSDLLGKTLGSVKANHKANVKSLETGGVSLTSPVGYESDSLNTSTAETHTVAPGSSAANVHELQNRIKELLSKYSSGVRLSKMPQIYREMYWEDLSTEVLYQLGNWPHVCTCSSSTMPALPIPPEEAAALHTSTPGVALVPPSLANTKEIIAGN</sequence>
<dbReference type="InterPro" id="IPR041966">
    <property type="entry name" value="LOTUS-like"/>
</dbReference>
<comment type="caution">
    <text evidence="2">The sequence shown here is derived from an EMBL/GenBank/DDBJ whole genome shotgun (WGS) entry which is preliminary data.</text>
</comment>
<keyword evidence="3" id="KW-1185">Reference proteome</keyword>
<dbReference type="EMBL" id="QRBI01000092">
    <property type="protein sequence ID" value="RMC22424.1"/>
    <property type="molecule type" value="Genomic_DNA"/>
</dbReference>
<dbReference type="STRING" id="333673.A0A3M0LEJ9"/>
<organism evidence="2 3">
    <name type="scientific">Hirundo rustica rustica</name>
    <dbReference type="NCBI Taxonomy" id="333673"/>
    <lineage>
        <taxon>Eukaryota</taxon>
        <taxon>Metazoa</taxon>
        <taxon>Chordata</taxon>
        <taxon>Craniata</taxon>
        <taxon>Vertebrata</taxon>
        <taxon>Euteleostomi</taxon>
        <taxon>Archelosauria</taxon>
        <taxon>Archosauria</taxon>
        <taxon>Dinosauria</taxon>
        <taxon>Saurischia</taxon>
        <taxon>Theropoda</taxon>
        <taxon>Coelurosauria</taxon>
        <taxon>Aves</taxon>
        <taxon>Neognathae</taxon>
        <taxon>Neoaves</taxon>
        <taxon>Telluraves</taxon>
        <taxon>Australaves</taxon>
        <taxon>Passeriformes</taxon>
        <taxon>Sylvioidea</taxon>
        <taxon>Hirundinidae</taxon>
        <taxon>Hirundo</taxon>
    </lineage>
</organism>
<dbReference type="Proteomes" id="UP000269221">
    <property type="component" value="Unassembled WGS sequence"/>
</dbReference>
<name>A0A3M0LEJ9_HIRRU</name>
<dbReference type="Gene3D" id="3.30.420.610">
    <property type="entry name" value="LOTUS domain-like"/>
    <property type="match status" value="1"/>
</dbReference>
<reference evidence="2 3" key="1">
    <citation type="submission" date="2018-07" db="EMBL/GenBank/DDBJ databases">
        <title>A high quality draft genome assembly of the barn swallow (H. rustica rustica).</title>
        <authorList>
            <person name="Formenti G."/>
            <person name="Chiara M."/>
            <person name="Poveda L."/>
            <person name="Francoijs K.-J."/>
            <person name="Bonisoli-Alquati A."/>
            <person name="Canova L."/>
            <person name="Gianfranceschi L."/>
            <person name="Horner D.S."/>
            <person name="Saino N."/>
        </authorList>
    </citation>
    <scope>NUCLEOTIDE SEQUENCE [LARGE SCALE GENOMIC DNA]</scope>
    <source>
        <strain evidence="2">Chelidonia</strain>
        <tissue evidence="2">Blood</tissue>
    </source>
</reference>
<dbReference type="AlphaFoldDB" id="A0A3M0LEJ9"/>
<protein>
    <submittedName>
        <fullName evidence="2">Uncharacterized protein</fullName>
    </submittedName>
</protein>
<evidence type="ECO:0000313" key="2">
    <source>
        <dbReference type="EMBL" id="RMC22424.1"/>
    </source>
</evidence>
<gene>
    <name evidence="2" type="ORF">DUI87_00738</name>
</gene>
<dbReference type="OrthoDB" id="10034606at2759"/>
<proteinExistence type="predicted"/>
<feature type="region of interest" description="Disordered" evidence="1">
    <location>
        <begin position="138"/>
        <end position="177"/>
    </location>
</feature>
<accession>A0A3M0LEJ9</accession>